<dbReference type="SUPFAM" id="SSF81383">
    <property type="entry name" value="F-box domain"/>
    <property type="match status" value="1"/>
</dbReference>
<dbReference type="AlphaFoldDB" id="I0YYN2"/>
<evidence type="ECO:0000259" key="3">
    <source>
        <dbReference type="PROSITE" id="PS50181"/>
    </source>
</evidence>
<dbReference type="RefSeq" id="XP_005648045.1">
    <property type="nucleotide sequence ID" value="XM_005647988.1"/>
</dbReference>
<dbReference type="PANTHER" id="PTHR13318:SF178">
    <property type="entry name" value="OS02G0200900 PROTEIN"/>
    <property type="match status" value="1"/>
</dbReference>
<dbReference type="EMBL" id="AGSI01000007">
    <property type="protein sequence ID" value="EIE23501.1"/>
    <property type="molecule type" value="Genomic_DNA"/>
</dbReference>
<comment type="subcellular location">
    <subcellularLocation>
        <location evidence="1">Cytoplasm</location>
        <location evidence="1">Cytoskeleton</location>
        <location evidence="1">Cilium axoneme</location>
    </subcellularLocation>
</comment>
<dbReference type="SUPFAM" id="SSF52047">
    <property type="entry name" value="RNI-like"/>
    <property type="match status" value="1"/>
</dbReference>
<evidence type="ECO:0000313" key="4">
    <source>
        <dbReference type="EMBL" id="EIE23501.1"/>
    </source>
</evidence>
<dbReference type="Pfam" id="PF12937">
    <property type="entry name" value="F-box-like"/>
    <property type="match status" value="1"/>
</dbReference>
<dbReference type="Gene3D" id="1.20.1280.50">
    <property type="match status" value="1"/>
</dbReference>
<dbReference type="SMART" id="SM00367">
    <property type="entry name" value="LRR_CC"/>
    <property type="match status" value="11"/>
</dbReference>
<dbReference type="GO" id="GO:0031146">
    <property type="term" value="P:SCF-dependent proteasomal ubiquitin-dependent protein catabolic process"/>
    <property type="evidence" value="ECO:0007669"/>
    <property type="project" value="TreeGrafter"/>
</dbReference>
<dbReference type="Proteomes" id="UP000007264">
    <property type="component" value="Unassembled WGS sequence"/>
</dbReference>
<sequence length="920" mass="98868">MNAVPVFAPSSGDAVEGVLRNPDILRLLFSQLDLPDLIRVGASCKQWYAVAESDEFWRTLDFQHRSIRQEEARLLGIVKRHPHILSLNITGVQQTARSLLALLVCLKSLRELSMGGGCLSEPELLQVHTNLPSLQQWSVSQADLGRSSMTEVLLSHATLPRLVLRKCRGSRLVVRCMALRELLIESCSFLSLAFATPALASLELRDCQKIADVGLRAALTRLTMLKSLDVSYSVPLSDDTLREVGLACVHLTSLRAAGCPGLTLNAMQGFPELRHLDLSSCDCIAPATAVPALERWTNLESLNLDHCGLLTHLTLSLPRLRSISLRHCRALATVDLQCLWLENVELGAEASSSLRAIEGVAPAGGVEVRKPQVLKRVVLASNAMTKLVWRACPSLEHAILACPYLREAHFESCDLLGDEVLRTLGDGTLPTQQLPPRYTHLPLRGGCPRLRCLSLHNCSGLKKANLVSSSIERLSLANCRGLKNLVLNCPSLQVLQLEECNDLLSIDLQAIGMTSLSLGTCPHLTSLALNAPVLRTLDLKGCGMLSSLVLDCPALECLDATFCGRLGRSALAWVVKSAPPLHTLVLSVCSHLDGAALEALGTLHTLRLLDLSYTEIQARLLDLDLVFAACPGLETLKLSSCACLREDALNALLPPVESRHAASMDTDDAVSPSGPSQSKAAKRWHALTSLKELDVSYCSLSTSVLSNVISRGSTLQVLAINGCAGATQDIWGGLHAAGAATLALQSLSAVGCKKLRSCWLGLQPASPADADTQQRLLSANMYSPPSSSDTAWTQVPVSVSGLQTLRLGLSGVRSLALALPSLTSLDVNNTAELRCLELRCPALLTAYVQACKVLPGQLLERAFCSCAELETLDAQHSEVPASAPARLRACCPHLRVFLHTPTPQPSPAPNSFCDSPEPSE</sequence>
<dbReference type="eggNOG" id="KOG1947">
    <property type="taxonomic scope" value="Eukaryota"/>
</dbReference>
<organism evidence="4 5">
    <name type="scientific">Coccomyxa subellipsoidea (strain C-169)</name>
    <name type="common">Green microalga</name>
    <dbReference type="NCBI Taxonomy" id="574566"/>
    <lineage>
        <taxon>Eukaryota</taxon>
        <taxon>Viridiplantae</taxon>
        <taxon>Chlorophyta</taxon>
        <taxon>core chlorophytes</taxon>
        <taxon>Trebouxiophyceae</taxon>
        <taxon>Trebouxiophyceae incertae sedis</taxon>
        <taxon>Coccomyxaceae</taxon>
        <taxon>Coccomyxa</taxon>
        <taxon>Coccomyxa subellipsoidea</taxon>
    </lineage>
</organism>
<comment type="caution">
    <text evidence="4">The sequence shown here is derived from an EMBL/GenBank/DDBJ whole genome shotgun (WGS) entry which is preliminary data.</text>
</comment>
<gene>
    <name evidence="4" type="ORF">COCSUDRAFT_65948</name>
</gene>
<dbReference type="InterPro" id="IPR006553">
    <property type="entry name" value="Leu-rich_rpt_Cys-con_subtyp"/>
</dbReference>
<dbReference type="PROSITE" id="PS50181">
    <property type="entry name" value="FBOX"/>
    <property type="match status" value="1"/>
</dbReference>
<dbReference type="GO" id="GO:0019005">
    <property type="term" value="C:SCF ubiquitin ligase complex"/>
    <property type="evidence" value="ECO:0007669"/>
    <property type="project" value="TreeGrafter"/>
</dbReference>
<dbReference type="PANTHER" id="PTHR13318">
    <property type="entry name" value="PARTNER OF PAIRED, ISOFORM B-RELATED"/>
    <property type="match status" value="1"/>
</dbReference>
<dbReference type="GO" id="GO:0005930">
    <property type="term" value="C:axoneme"/>
    <property type="evidence" value="ECO:0007669"/>
    <property type="project" value="UniProtKB-SubCell"/>
</dbReference>
<dbReference type="InterPro" id="IPR032675">
    <property type="entry name" value="LRR_dom_sf"/>
</dbReference>
<reference evidence="4 5" key="1">
    <citation type="journal article" date="2012" name="Genome Biol.">
        <title>The genome of the polar eukaryotic microalga coccomyxa subellipsoidea reveals traits of cold adaptation.</title>
        <authorList>
            <person name="Blanc G."/>
            <person name="Agarkova I."/>
            <person name="Grimwood J."/>
            <person name="Kuo A."/>
            <person name="Brueggeman A."/>
            <person name="Dunigan D."/>
            <person name="Gurnon J."/>
            <person name="Ladunga I."/>
            <person name="Lindquist E."/>
            <person name="Lucas S."/>
            <person name="Pangilinan J."/>
            <person name="Proschold T."/>
            <person name="Salamov A."/>
            <person name="Schmutz J."/>
            <person name="Weeks D."/>
            <person name="Yamada T."/>
            <person name="Claverie J.M."/>
            <person name="Grigoriev I."/>
            <person name="Van Etten J."/>
            <person name="Lomsadze A."/>
            <person name="Borodovsky M."/>
        </authorList>
    </citation>
    <scope>NUCLEOTIDE SEQUENCE [LARGE SCALE GENOMIC DNA]</scope>
    <source>
        <strain evidence="4 5">C-169</strain>
    </source>
</reference>
<dbReference type="STRING" id="574566.I0YYN2"/>
<protein>
    <submittedName>
        <fullName evidence="4">RNI-like protein</fullName>
    </submittedName>
</protein>
<feature type="domain" description="F-box" evidence="3">
    <location>
        <begin position="23"/>
        <end position="60"/>
    </location>
</feature>
<keyword evidence="5" id="KW-1185">Reference proteome</keyword>
<dbReference type="InterPro" id="IPR055357">
    <property type="entry name" value="LRR_At1g61320_AtMIF1"/>
</dbReference>
<dbReference type="OrthoDB" id="10257471at2759"/>
<feature type="region of interest" description="Disordered" evidence="2">
    <location>
        <begin position="901"/>
        <end position="920"/>
    </location>
</feature>
<dbReference type="Gene3D" id="3.80.10.10">
    <property type="entry name" value="Ribonuclease Inhibitor"/>
    <property type="match status" value="3"/>
</dbReference>
<dbReference type="InterPro" id="IPR036047">
    <property type="entry name" value="F-box-like_dom_sf"/>
</dbReference>
<name>I0YYN2_COCSC</name>
<dbReference type="Pfam" id="PF23622">
    <property type="entry name" value="LRR_At1g61320_AtMIF1"/>
    <property type="match status" value="1"/>
</dbReference>
<proteinExistence type="predicted"/>
<evidence type="ECO:0000256" key="2">
    <source>
        <dbReference type="SAM" id="MobiDB-lite"/>
    </source>
</evidence>
<dbReference type="KEGG" id="csl:COCSUDRAFT_65948"/>
<accession>I0YYN2</accession>
<evidence type="ECO:0000256" key="1">
    <source>
        <dbReference type="ARBA" id="ARBA00004430"/>
    </source>
</evidence>
<dbReference type="SUPFAM" id="SSF52058">
    <property type="entry name" value="L domain-like"/>
    <property type="match status" value="2"/>
</dbReference>
<dbReference type="InterPro" id="IPR001810">
    <property type="entry name" value="F-box_dom"/>
</dbReference>
<dbReference type="GeneID" id="17041493"/>
<evidence type="ECO:0000313" key="5">
    <source>
        <dbReference type="Proteomes" id="UP000007264"/>
    </source>
</evidence>